<sequence>MINPFPLLKSKLLTIPVILRDNYFPIYNKDLTIQDQLEIAILILTAFWKAKIKFAYSFNTCLNGLADSLR</sequence>
<protein>
    <submittedName>
        <fullName evidence="1">Uncharacterized protein</fullName>
    </submittedName>
</protein>
<name>A0A8S5QMI9_9CAUD</name>
<proteinExistence type="predicted"/>
<evidence type="ECO:0000313" key="1">
    <source>
        <dbReference type="EMBL" id="DAE20210.1"/>
    </source>
</evidence>
<accession>A0A8S5QMI9</accession>
<dbReference type="EMBL" id="BK015690">
    <property type="protein sequence ID" value="DAE20210.1"/>
    <property type="molecule type" value="Genomic_DNA"/>
</dbReference>
<reference evidence="1" key="1">
    <citation type="journal article" date="2021" name="Proc. Natl. Acad. Sci. U.S.A.">
        <title>A Catalog of Tens of Thousands of Viruses from Human Metagenomes Reveals Hidden Associations with Chronic Diseases.</title>
        <authorList>
            <person name="Tisza M.J."/>
            <person name="Buck C.B."/>
        </authorList>
    </citation>
    <scope>NUCLEOTIDE SEQUENCE</scope>
    <source>
        <strain evidence="1">CtekV29</strain>
    </source>
</reference>
<organism evidence="1">
    <name type="scientific">Siphoviridae sp. ctekV29</name>
    <dbReference type="NCBI Taxonomy" id="2826406"/>
    <lineage>
        <taxon>Viruses</taxon>
        <taxon>Duplodnaviria</taxon>
        <taxon>Heunggongvirae</taxon>
        <taxon>Uroviricota</taxon>
        <taxon>Caudoviricetes</taxon>
    </lineage>
</organism>